<proteinExistence type="predicted"/>
<dbReference type="SMART" id="SM00349">
    <property type="entry name" value="KRAB"/>
    <property type="match status" value="1"/>
</dbReference>
<dbReference type="Ensembl" id="ENSCCNT00000037301.1">
    <property type="protein sequence ID" value="ENSCCNP00000029592.1"/>
    <property type="gene ID" value="ENSCCNG00000028346.1"/>
</dbReference>
<reference evidence="2" key="1">
    <citation type="submission" date="2023-09" db="UniProtKB">
        <authorList>
            <consortium name="Ensembl"/>
        </authorList>
    </citation>
    <scope>IDENTIFICATION</scope>
</reference>
<dbReference type="PROSITE" id="PS50805">
    <property type="entry name" value="KRAB"/>
    <property type="match status" value="1"/>
</dbReference>
<dbReference type="GO" id="GO:0006355">
    <property type="term" value="P:regulation of DNA-templated transcription"/>
    <property type="evidence" value="ECO:0007669"/>
    <property type="project" value="InterPro"/>
</dbReference>
<evidence type="ECO:0000313" key="2">
    <source>
        <dbReference type="Ensembl" id="ENSCCNP00000029592.1"/>
    </source>
</evidence>
<protein>
    <recommendedName>
        <fullName evidence="1">KRAB domain-containing protein</fullName>
    </recommendedName>
</protein>
<sequence>MLGVSAPVACPAPLQVSPTGTVTFETVYFFWEEWDLLDEAQKHLYLHVMLENLALTSLLGCSQGVEPEVAPFESSISIRYSQVRTPKV</sequence>
<evidence type="ECO:0000259" key="1">
    <source>
        <dbReference type="PROSITE" id="PS50805"/>
    </source>
</evidence>
<dbReference type="InterPro" id="IPR036051">
    <property type="entry name" value="KRAB_dom_sf"/>
</dbReference>
<dbReference type="InterPro" id="IPR001909">
    <property type="entry name" value="KRAB"/>
</dbReference>
<accession>A0A8C0XJ93</accession>
<dbReference type="Gene3D" id="6.10.140.140">
    <property type="match status" value="1"/>
</dbReference>
<name>A0A8C0XJ93_CASCN</name>
<dbReference type="AlphaFoldDB" id="A0A8C0XJ93"/>
<organism evidence="2">
    <name type="scientific">Castor canadensis</name>
    <name type="common">American beaver</name>
    <dbReference type="NCBI Taxonomy" id="51338"/>
    <lineage>
        <taxon>Eukaryota</taxon>
        <taxon>Metazoa</taxon>
        <taxon>Chordata</taxon>
        <taxon>Craniata</taxon>
        <taxon>Vertebrata</taxon>
        <taxon>Euteleostomi</taxon>
        <taxon>Mammalia</taxon>
        <taxon>Eutheria</taxon>
        <taxon>Euarchontoglires</taxon>
        <taxon>Glires</taxon>
        <taxon>Rodentia</taxon>
        <taxon>Castorimorpha</taxon>
        <taxon>Castoridae</taxon>
        <taxon>Castor</taxon>
    </lineage>
</organism>
<dbReference type="CDD" id="cd07765">
    <property type="entry name" value="KRAB_A-box"/>
    <property type="match status" value="1"/>
</dbReference>
<feature type="domain" description="KRAB" evidence="1">
    <location>
        <begin position="20"/>
        <end position="88"/>
    </location>
</feature>
<dbReference type="Pfam" id="PF01352">
    <property type="entry name" value="KRAB"/>
    <property type="match status" value="1"/>
</dbReference>
<dbReference type="SUPFAM" id="SSF109640">
    <property type="entry name" value="KRAB domain (Kruppel-associated box)"/>
    <property type="match status" value="1"/>
</dbReference>